<dbReference type="GO" id="GO:0003908">
    <property type="term" value="F:methylated-DNA-[protein]-cysteine S-methyltransferase activity"/>
    <property type="evidence" value="ECO:0007669"/>
    <property type="project" value="UniProtKB-EC"/>
</dbReference>
<evidence type="ECO:0000256" key="5">
    <source>
        <dbReference type="ARBA" id="ARBA00022679"/>
    </source>
</evidence>
<evidence type="ECO:0000259" key="9">
    <source>
        <dbReference type="Pfam" id="PF01035"/>
    </source>
</evidence>
<dbReference type="Proteomes" id="UP000176628">
    <property type="component" value="Unassembled WGS sequence"/>
</dbReference>
<dbReference type="GO" id="GO:0032259">
    <property type="term" value="P:methylation"/>
    <property type="evidence" value="ECO:0007669"/>
    <property type="project" value="UniProtKB-KW"/>
</dbReference>
<comment type="caution">
    <text evidence="10">The sequence shown here is derived from an EMBL/GenBank/DDBJ whole genome shotgun (WGS) entry which is preliminary data.</text>
</comment>
<dbReference type="PROSITE" id="PS00374">
    <property type="entry name" value="MGMT"/>
    <property type="match status" value="1"/>
</dbReference>
<dbReference type="Gene3D" id="1.10.10.10">
    <property type="entry name" value="Winged helix-like DNA-binding domain superfamily/Winged helix DNA-binding domain"/>
    <property type="match status" value="1"/>
</dbReference>
<proteinExistence type="inferred from homology"/>
<name>A0A1F5G498_9BACT</name>
<dbReference type="InterPro" id="IPR036217">
    <property type="entry name" value="MethylDNA_cys_MeTrfase_DNAb"/>
</dbReference>
<dbReference type="Pfam" id="PF01035">
    <property type="entry name" value="DNA_binding_1"/>
    <property type="match status" value="1"/>
</dbReference>
<dbReference type="AlphaFoldDB" id="A0A1F5G498"/>
<evidence type="ECO:0000256" key="8">
    <source>
        <dbReference type="ARBA" id="ARBA00049348"/>
    </source>
</evidence>
<protein>
    <recommendedName>
        <fullName evidence="3">methylated-DNA--[protein]-cysteine S-methyltransferase</fullName>
        <ecNumber evidence="3">2.1.1.63</ecNumber>
    </recommendedName>
</protein>
<gene>
    <name evidence="10" type="ORF">A2Z23_03115</name>
</gene>
<keyword evidence="4" id="KW-0489">Methyltransferase</keyword>
<dbReference type="PANTHER" id="PTHR10815">
    <property type="entry name" value="METHYLATED-DNA--PROTEIN-CYSTEINE METHYLTRANSFERASE"/>
    <property type="match status" value="1"/>
</dbReference>
<dbReference type="NCBIfam" id="TIGR00589">
    <property type="entry name" value="ogt"/>
    <property type="match status" value="1"/>
</dbReference>
<dbReference type="SUPFAM" id="SSF46767">
    <property type="entry name" value="Methylated DNA-protein cysteine methyltransferase, C-terminal domain"/>
    <property type="match status" value="1"/>
</dbReference>
<dbReference type="InterPro" id="IPR036388">
    <property type="entry name" value="WH-like_DNA-bd_sf"/>
</dbReference>
<evidence type="ECO:0000256" key="1">
    <source>
        <dbReference type="ARBA" id="ARBA00001286"/>
    </source>
</evidence>
<evidence type="ECO:0000256" key="2">
    <source>
        <dbReference type="ARBA" id="ARBA00008711"/>
    </source>
</evidence>
<dbReference type="EC" id="2.1.1.63" evidence="3"/>
<dbReference type="InterPro" id="IPR014048">
    <property type="entry name" value="MethylDNA_cys_MeTrfase_DNA-bd"/>
</dbReference>
<reference evidence="10 11" key="1">
    <citation type="journal article" date="2016" name="Nat. Commun.">
        <title>Thousands of microbial genomes shed light on interconnected biogeochemical processes in an aquifer system.</title>
        <authorList>
            <person name="Anantharaman K."/>
            <person name="Brown C.T."/>
            <person name="Hug L.A."/>
            <person name="Sharon I."/>
            <person name="Castelle C.J."/>
            <person name="Probst A.J."/>
            <person name="Thomas B.C."/>
            <person name="Singh A."/>
            <person name="Wilkins M.J."/>
            <person name="Karaoz U."/>
            <person name="Brodie E.L."/>
            <person name="Williams K.H."/>
            <person name="Hubbard S.S."/>
            <person name="Banfield J.F."/>
        </authorList>
    </citation>
    <scope>NUCLEOTIDE SEQUENCE [LARGE SCALE GENOMIC DNA]</scope>
</reference>
<dbReference type="GO" id="GO:0006281">
    <property type="term" value="P:DNA repair"/>
    <property type="evidence" value="ECO:0007669"/>
    <property type="project" value="UniProtKB-KW"/>
</dbReference>
<keyword evidence="7" id="KW-0234">DNA repair</keyword>
<evidence type="ECO:0000256" key="6">
    <source>
        <dbReference type="ARBA" id="ARBA00022763"/>
    </source>
</evidence>
<keyword evidence="5" id="KW-0808">Transferase</keyword>
<evidence type="ECO:0000256" key="4">
    <source>
        <dbReference type="ARBA" id="ARBA00022603"/>
    </source>
</evidence>
<dbReference type="InterPro" id="IPR001497">
    <property type="entry name" value="MethylDNA_cys_MeTrfase_AS"/>
</dbReference>
<evidence type="ECO:0000256" key="3">
    <source>
        <dbReference type="ARBA" id="ARBA00011918"/>
    </source>
</evidence>
<comment type="catalytic activity">
    <reaction evidence="8">
        <text>a 6-O-methyl-2'-deoxyguanosine in DNA + L-cysteinyl-[protein] = S-methyl-L-cysteinyl-[protein] + a 2'-deoxyguanosine in DNA</text>
        <dbReference type="Rhea" id="RHEA:24000"/>
        <dbReference type="Rhea" id="RHEA-COMP:10131"/>
        <dbReference type="Rhea" id="RHEA-COMP:10132"/>
        <dbReference type="Rhea" id="RHEA-COMP:11367"/>
        <dbReference type="Rhea" id="RHEA-COMP:11368"/>
        <dbReference type="ChEBI" id="CHEBI:29950"/>
        <dbReference type="ChEBI" id="CHEBI:82612"/>
        <dbReference type="ChEBI" id="CHEBI:85445"/>
        <dbReference type="ChEBI" id="CHEBI:85448"/>
        <dbReference type="EC" id="2.1.1.63"/>
    </reaction>
</comment>
<comment type="catalytic activity">
    <reaction evidence="1">
        <text>a 4-O-methyl-thymidine in DNA + L-cysteinyl-[protein] = a thymidine in DNA + S-methyl-L-cysteinyl-[protein]</text>
        <dbReference type="Rhea" id="RHEA:53428"/>
        <dbReference type="Rhea" id="RHEA-COMP:10131"/>
        <dbReference type="Rhea" id="RHEA-COMP:10132"/>
        <dbReference type="Rhea" id="RHEA-COMP:13555"/>
        <dbReference type="Rhea" id="RHEA-COMP:13556"/>
        <dbReference type="ChEBI" id="CHEBI:29950"/>
        <dbReference type="ChEBI" id="CHEBI:82612"/>
        <dbReference type="ChEBI" id="CHEBI:137386"/>
        <dbReference type="ChEBI" id="CHEBI:137387"/>
        <dbReference type="EC" id="2.1.1.63"/>
    </reaction>
</comment>
<keyword evidence="6" id="KW-0227">DNA damage</keyword>
<dbReference type="PANTHER" id="PTHR10815:SF13">
    <property type="entry name" value="METHYLATED-DNA--PROTEIN-CYSTEINE METHYLTRANSFERASE"/>
    <property type="match status" value="1"/>
</dbReference>
<dbReference type="EMBL" id="MFAV01000010">
    <property type="protein sequence ID" value="OGD86700.1"/>
    <property type="molecule type" value="Genomic_DNA"/>
</dbReference>
<evidence type="ECO:0000256" key="7">
    <source>
        <dbReference type="ARBA" id="ARBA00023204"/>
    </source>
</evidence>
<evidence type="ECO:0000313" key="11">
    <source>
        <dbReference type="Proteomes" id="UP000176628"/>
    </source>
</evidence>
<dbReference type="CDD" id="cd06445">
    <property type="entry name" value="ATase"/>
    <property type="match status" value="1"/>
</dbReference>
<organism evidence="10 11">
    <name type="scientific">Candidatus Curtissbacteria bacterium RBG_16_39_7</name>
    <dbReference type="NCBI Taxonomy" id="1797707"/>
    <lineage>
        <taxon>Bacteria</taxon>
        <taxon>Candidatus Curtissiibacteriota</taxon>
    </lineage>
</organism>
<feature type="domain" description="Methylated-DNA-[protein]-cysteine S-methyltransferase DNA binding" evidence="9">
    <location>
        <begin position="9"/>
        <end position="89"/>
    </location>
</feature>
<sequence length="106" mass="11491">MKTGSISESFQKQVLEVVKKIPKGKVATYGQIAQILGKTKASRAVGQALKRNPTPIIVPCHRVISSDGNLGGYLGGPDKKMRLLISEGVEIQNSKIDLDRYGWRGA</sequence>
<accession>A0A1F5G498</accession>
<comment type="similarity">
    <text evidence="2">Belongs to the MGMT family.</text>
</comment>
<evidence type="ECO:0000313" key="10">
    <source>
        <dbReference type="EMBL" id="OGD86700.1"/>
    </source>
</evidence>
<dbReference type="FunFam" id="1.10.10.10:FF:000214">
    <property type="entry name" value="Methylated-DNA--protein-cysteine methyltransferase"/>
    <property type="match status" value="1"/>
</dbReference>